<dbReference type="SUPFAM" id="SSF56219">
    <property type="entry name" value="DNase I-like"/>
    <property type="match status" value="1"/>
</dbReference>
<feature type="domain" description="Endonuclease/exonuclease/phosphatase" evidence="1">
    <location>
        <begin position="6"/>
        <end position="225"/>
    </location>
</feature>
<accession>A0A8T0VT52</accession>
<gene>
    <name evidence="2" type="ORF">PVAP13_2NG129206</name>
</gene>
<dbReference type="Pfam" id="PF03372">
    <property type="entry name" value="Exo_endo_phos"/>
    <property type="match status" value="1"/>
</dbReference>
<dbReference type="EMBL" id="CM029040">
    <property type="protein sequence ID" value="KAG2634719.1"/>
    <property type="molecule type" value="Genomic_DNA"/>
</dbReference>
<dbReference type="InterPro" id="IPR005135">
    <property type="entry name" value="Endo/exonuclease/phosphatase"/>
</dbReference>
<dbReference type="SUPFAM" id="SSF56672">
    <property type="entry name" value="DNA/RNA polymerases"/>
    <property type="match status" value="1"/>
</dbReference>
<dbReference type="Proteomes" id="UP000823388">
    <property type="component" value="Chromosome 2N"/>
</dbReference>
<proteinExistence type="predicted"/>
<dbReference type="GO" id="GO:0003824">
    <property type="term" value="F:catalytic activity"/>
    <property type="evidence" value="ECO:0007669"/>
    <property type="project" value="InterPro"/>
</dbReference>
<sequence length="532" mass="61218">MKEVFWNSRGLGDLAKHRFLSDLVKEEQISFIALSETGRDAFPDRILNNLCAGRDFLCHSMAPHGRSGGIPLGVDLQVFDIGAIAEGDFYVKFILRCKNYGFKFVLYTVYGPAQYQNKQDFLVELANTCSKETLPYLIGGDFNIMRCPDDKSSRVFNFKWPNLFNAVIDSLDLKEIVMYGRQFTWAGPGDNPVFEKLDRVLVSTDWEDKFPLSTVEPRDRDISDHTPMVLNNGASTHHSGQCPIKFERGWLIRDGFYDMVATETYRKEKKRLLAILEKLDKKAETNFLSDQEVNFKHYLKERLVLLLREEELKWYERAKVKTLLEGDDNTRFFHLVANGKHRKQHIYKLENDQGVVIGDAQLKSYITQFYKDLFGPPDALDITLEEDRIQDIPQVTQEDNEMLTSEFTEAEVKSDVFQMEHNKAPGPDGFPAEFYQVFWEVIKDDLLALFADFHNEDLNLFSLNFGIIMLIPKVQEATKVQQYRPICVLNVSFKIFTKVATNRLNNVAQTVVGPMQTAFLPGRNIMEGVTCI</sequence>
<evidence type="ECO:0000313" key="3">
    <source>
        <dbReference type="Proteomes" id="UP000823388"/>
    </source>
</evidence>
<name>A0A8T0VT52_PANVG</name>
<dbReference type="PANTHER" id="PTHR31635:SF196">
    <property type="entry name" value="REVERSE TRANSCRIPTASE DOMAIN-CONTAINING PROTEIN-RELATED"/>
    <property type="match status" value="1"/>
</dbReference>
<evidence type="ECO:0000313" key="2">
    <source>
        <dbReference type="EMBL" id="KAG2634719.1"/>
    </source>
</evidence>
<keyword evidence="3" id="KW-1185">Reference proteome</keyword>
<protein>
    <recommendedName>
        <fullName evidence="1">Endonuclease/exonuclease/phosphatase domain-containing protein</fullName>
    </recommendedName>
</protein>
<dbReference type="AlphaFoldDB" id="A0A8T0VT52"/>
<evidence type="ECO:0000259" key="1">
    <source>
        <dbReference type="Pfam" id="PF03372"/>
    </source>
</evidence>
<comment type="caution">
    <text evidence="2">The sequence shown here is derived from an EMBL/GenBank/DDBJ whole genome shotgun (WGS) entry which is preliminary data.</text>
</comment>
<dbReference type="InterPro" id="IPR043502">
    <property type="entry name" value="DNA/RNA_pol_sf"/>
</dbReference>
<dbReference type="PANTHER" id="PTHR31635">
    <property type="entry name" value="REVERSE TRANSCRIPTASE DOMAIN-CONTAINING PROTEIN-RELATED"/>
    <property type="match status" value="1"/>
</dbReference>
<organism evidence="2 3">
    <name type="scientific">Panicum virgatum</name>
    <name type="common">Blackwell switchgrass</name>
    <dbReference type="NCBI Taxonomy" id="38727"/>
    <lineage>
        <taxon>Eukaryota</taxon>
        <taxon>Viridiplantae</taxon>
        <taxon>Streptophyta</taxon>
        <taxon>Embryophyta</taxon>
        <taxon>Tracheophyta</taxon>
        <taxon>Spermatophyta</taxon>
        <taxon>Magnoliopsida</taxon>
        <taxon>Liliopsida</taxon>
        <taxon>Poales</taxon>
        <taxon>Poaceae</taxon>
        <taxon>PACMAD clade</taxon>
        <taxon>Panicoideae</taxon>
        <taxon>Panicodae</taxon>
        <taxon>Paniceae</taxon>
        <taxon>Panicinae</taxon>
        <taxon>Panicum</taxon>
        <taxon>Panicum sect. Hiantes</taxon>
    </lineage>
</organism>
<reference evidence="2" key="1">
    <citation type="submission" date="2020-05" db="EMBL/GenBank/DDBJ databases">
        <title>WGS assembly of Panicum virgatum.</title>
        <authorList>
            <person name="Lovell J.T."/>
            <person name="Jenkins J."/>
            <person name="Shu S."/>
            <person name="Juenger T.E."/>
            <person name="Schmutz J."/>
        </authorList>
    </citation>
    <scope>NUCLEOTIDE SEQUENCE</scope>
    <source>
        <strain evidence="2">AP13</strain>
    </source>
</reference>
<dbReference type="Gene3D" id="3.60.10.10">
    <property type="entry name" value="Endonuclease/exonuclease/phosphatase"/>
    <property type="match status" value="1"/>
</dbReference>
<dbReference type="InterPro" id="IPR036691">
    <property type="entry name" value="Endo/exonu/phosph_ase_sf"/>
</dbReference>